<dbReference type="Proteomes" id="UP000263040">
    <property type="component" value="Chromosome"/>
</dbReference>
<dbReference type="EMBL" id="CP032100">
    <property type="protein sequence ID" value="AXX88685.1"/>
    <property type="molecule type" value="Genomic_DNA"/>
</dbReference>
<organism evidence="2 3">
    <name type="scientific">Arcobacter suis CECT 7833</name>
    <dbReference type="NCBI Taxonomy" id="663365"/>
    <lineage>
        <taxon>Bacteria</taxon>
        <taxon>Pseudomonadati</taxon>
        <taxon>Campylobacterota</taxon>
        <taxon>Epsilonproteobacteria</taxon>
        <taxon>Campylobacterales</taxon>
        <taxon>Arcobacteraceae</taxon>
        <taxon>Arcobacter</taxon>
    </lineage>
</organism>
<sequence length="302" mass="36107">MILVKYKEFEKKDYYKKIANTEMRKQNNCTFEEYYNTNIKAILNNYSLADILTGDFGKLLEIKDSNNLTSVDFEIVKTFFNYDKANSKDFIPLLSKLQPKISEFLQENIEVHTCYYCNIDFINTFKKNNEIKNAFTLDHVLEKAKYPFLALSLYNLVPSCYVCNSKVRDSKISFKDFSPTNKDFDFDERVKFKSFISNVNLQIEKEQDFYIKLIENYSNKYDKYIESLNLNDRYDYHKYKVLEMIQKRREYPDSRIKELADLTKKTQEEIKQDLFGIYTSEDLHKRPLSKLIKDISEELDLI</sequence>
<keyword evidence="3" id="KW-1185">Reference proteome</keyword>
<feature type="domain" description="HNH" evidence="1">
    <location>
        <begin position="114"/>
        <end position="167"/>
    </location>
</feature>
<gene>
    <name evidence="2" type="ORF">ASUIS_0170</name>
</gene>
<accession>A0AAD0SPJ9</accession>
<proteinExistence type="predicted"/>
<dbReference type="AlphaFoldDB" id="A0AAD0SPJ9"/>
<reference evidence="2 3" key="1">
    <citation type="submission" date="2018-08" db="EMBL/GenBank/DDBJ databases">
        <title>Complete genome of the Arcobacter suis type strain LMG 26152.</title>
        <authorList>
            <person name="Miller W.G."/>
            <person name="Yee E."/>
            <person name="Bono J.L."/>
        </authorList>
    </citation>
    <scope>NUCLEOTIDE SEQUENCE [LARGE SCALE GENOMIC DNA]</scope>
    <source>
        <strain evidence="2 3">CECT 7833</strain>
    </source>
</reference>
<evidence type="ECO:0000259" key="1">
    <source>
        <dbReference type="Pfam" id="PF01844"/>
    </source>
</evidence>
<dbReference type="InterPro" id="IPR002711">
    <property type="entry name" value="HNH"/>
</dbReference>
<protein>
    <recommendedName>
        <fullName evidence="1">HNH domain-containing protein</fullName>
    </recommendedName>
</protein>
<dbReference type="RefSeq" id="WP_118885266.1">
    <property type="nucleotide sequence ID" value="NZ_CP032100.1"/>
</dbReference>
<dbReference type="GO" id="GO:0008270">
    <property type="term" value="F:zinc ion binding"/>
    <property type="evidence" value="ECO:0007669"/>
    <property type="project" value="InterPro"/>
</dbReference>
<dbReference type="Pfam" id="PF01844">
    <property type="entry name" value="HNH"/>
    <property type="match status" value="1"/>
</dbReference>
<dbReference type="GO" id="GO:0003676">
    <property type="term" value="F:nucleic acid binding"/>
    <property type="evidence" value="ECO:0007669"/>
    <property type="project" value="InterPro"/>
</dbReference>
<name>A0AAD0SPJ9_9BACT</name>
<dbReference type="GO" id="GO:0004519">
    <property type="term" value="F:endonuclease activity"/>
    <property type="evidence" value="ECO:0007669"/>
    <property type="project" value="InterPro"/>
</dbReference>
<evidence type="ECO:0000313" key="3">
    <source>
        <dbReference type="Proteomes" id="UP000263040"/>
    </source>
</evidence>
<dbReference type="Gene3D" id="1.10.30.50">
    <property type="match status" value="1"/>
</dbReference>
<dbReference type="KEGG" id="asui:ASUIS_0170"/>
<evidence type="ECO:0000313" key="2">
    <source>
        <dbReference type="EMBL" id="AXX88685.1"/>
    </source>
</evidence>